<sequence length="45" mass="4600">MHHVNGGSKHALPFGKPPSGINAGFVGSRQAGLNLASRQAPKIPP</sequence>
<dbReference type="EMBL" id="AGCM01000049">
    <property type="protein sequence ID" value="EHM55093.1"/>
    <property type="molecule type" value="Genomic_DNA"/>
</dbReference>
<name>G9ZDX4_9GAMM</name>
<reference evidence="2 3" key="1">
    <citation type="submission" date="2011-08" db="EMBL/GenBank/DDBJ databases">
        <authorList>
            <person name="Weinstock G."/>
            <person name="Sodergren E."/>
            <person name="Clifton S."/>
            <person name="Fulton L."/>
            <person name="Fulton B."/>
            <person name="Courtney L."/>
            <person name="Fronick C."/>
            <person name="Harrison M."/>
            <person name="Strong C."/>
            <person name="Farmer C."/>
            <person name="Delahaunty K."/>
            <person name="Markovic C."/>
            <person name="Hall O."/>
            <person name="Minx P."/>
            <person name="Tomlinson C."/>
            <person name="Mitreva M."/>
            <person name="Hou S."/>
            <person name="Chen J."/>
            <person name="Wollam A."/>
            <person name="Pepin K.H."/>
            <person name="Johnson M."/>
            <person name="Bhonagiri V."/>
            <person name="Zhang X."/>
            <person name="Suruliraj S."/>
            <person name="Warren W."/>
            <person name="Chinwalla A."/>
            <person name="Mardis E.R."/>
            <person name="Wilson R.K."/>
        </authorList>
    </citation>
    <scope>NUCLEOTIDE SEQUENCE [LARGE SCALE GENOMIC DNA]</scope>
    <source>
        <strain evidence="2 3">F0432</strain>
    </source>
</reference>
<dbReference type="Proteomes" id="UP000004750">
    <property type="component" value="Unassembled WGS sequence"/>
</dbReference>
<protein>
    <submittedName>
        <fullName evidence="2">Uncharacterized protein</fullName>
    </submittedName>
</protein>
<evidence type="ECO:0000313" key="2">
    <source>
        <dbReference type="EMBL" id="EHM55093.1"/>
    </source>
</evidence>
<dbReference type="AlphaFoldDB" id="G9ZDX4"/>
<feature type="region of interest" description="Disordered" evidence="1">
    <location>
        <begin position="1"/>
        <end position="26"/>
    </location>
</feature>
<evidence type="ECO:0000313" key="3">
    <source>
        <dbReference type="Proteomes" id="UP000004750"/>
    </source>
</evidence>
<evidence type="ECO:0000256" key="1">
    <source>
        <dbReference type="SAM" id="MobiDB-lite"/>
    </source>
</evidence>
<proteinExistence type="predicted"/>
<dbReference type="HOGENOM" id="CLU_3197599_0_0_6"/>
<comment type="caution">
    <text evidence="2">The sequence shown here is derived from an EMBL/GenBank/DDBJ whole genome shotgun (WGS) entry which is preliminary data.</text>
</comment>
<accession>G9ZDX4</accession>
<gene>
    <name evidence="2" type="ORF">HMPREF9080_00958</name>
</gene>
<organism evidence="2 3">
    <name type="scientific">Cardiobacterium valvarum F0432</name>
    <dbReference type="NCBI Taxonomy" id="797473"/>
    <lineage>
        <taxon>Bacteria</taxon>
        <taxon>Pseudomonadati</taxon>
        <taxon>Pseudomonadota</taxon>
        <taxon>Gammaproteobacteria</taxon>
        <taxon>Cardiobacteriales</taxon>
        <taxon>Cardiobacteriaceae</taxon>
        <taxon>Cardiobacterium</taxon>
    </lineage>
</organism>